<comment type="pathway">
    <text evidence="2">Amino-acid degradation; L-leucine degradation; (S)-3-hydroxy-3-methylglutaryl-CoA from 3-isovaleryl-CoA: step 2/3.</text>
</comment>
<evidence type="ECO:0000256" key="4">
    <source>
        <dbReference type="ARBA" id="ARBA00031237"/>
    </source>
</evidence>
<keyword evidence="11" id="KW-1185">Reference proteome</keyword>
<dbReference type="PROSITE" id="PS50989">
    <property type="entry name" value="COA_CT_CTER"/>
    <property type="match status" value="1"/>
</dbReference>
<dbReference type="GO" id="GO:0006552">
    <property type="term" value="P:L-leucine catabolic process"/>
    <property type="evidence" value="ECO:0007669"/>
    <property type="project" value="TreeGrafter"/>
</dbReference>
<dbReference type="Proteomes" id="UP001182556">
    <property type="component" value="Unassembled WGS sequence"/>
</dbReference>
<dbReference type="FunFam" id="3.90.226.10:FF:000004">
    <property type="entry name" value="Methylcrotonoyl-CoA carboxylase beta chain"/>
    <property type="match status" value="1"/>
</dbReference>
<feature type="domain" description="CoA carboxyltransferase N-terminal" evidence="8">
    <location>
        <begin position="55"/>
        <end position="313"/>
    </location>
</feature>
<evidence type="ECO:0000256" key="1">
    <source>
        <dbReference type="ARBA" id="ARBA00006102"/>
    </source>
</evidence>
<protein>
    <recommendedName>
        <fullName evidence="3">methylcrotonoyl-CoA carboxylase</fullName>
        <ecNumber evidence="3">6.4.1.4</ecNumber>
    </recommendedName>
    <alternativeName>
        <fullName evidence="5">3-methylcrotonyl-CoA carboxylase 2</fullName>
    </alternativeName>
    <alternativeName>
        <fullName evidence="4">3-methylcrotonyl-CoA:carbon dioxide ligase subunit beta</fullName>
    </alternativeName>
</protein>
<evidence type="ECO:0000259" key="9">
    <source>
        <dbReference type="PROSITE" id="PS50989"/>
    </source>
</evidence>
<dbReference type="InterPro" id="IPR045190">
    <property type="entry name" value="MCCB/AccD1-like"/>
</dbReference>
<evidence type="ECO:0000256" key="7">
    <source>
        <dbReference type="SAM" id="MobiDB-lite"/>
    </source>
</evidence>
<evidence type="ECO:0000256" key="5">
    <source>
        <dbReference type="ARBA" id="ARBA00031404"/>
    </source>
</evidence>
<feature type="domain" description="CoA carboxyltransferase C-terminal" evidence="9">
    <location>
        <begin position="320"/>
        <end position="556"/>
    </location>
</feature>
<dbReference type="InterPro" id="IPR029045">
    <property type="entry name" value="ClpP/crotonase-like_dom_sf"/>
</dbReference>
<accession>A0AAD9CUR3</accession>
<dbReference type="AlphaFoldDB" id="A0AAD9CUR3"/>
<dbReference type="GO" id="GO:0016740">
    <property type="term" value="F:transferase activity"/>
    <property type="evidence" value="ECO:0007669"/>
    <property type="project" value="UniProtKB-KW"/>
</dbReference>
<dbReference type="Pfam" id="PF01039">
    <property type="entry name" value="Carboxyl_trans"/>
    <property type="match status" value="1"/>
</dbReference>
<evidence type="ECO:0000256" key="2">
    <source>
        <dbReference type="ARBA" id="ARBA00025711"/>
    </source>
</evidence>
<reference evidence="10" key="1">
    <citation type="submission" date="2023-02" db="EMBL/GenBank/DDBJ databases">
        <title>Identification and recombinant expression of a fungal hydrolase from Papiliotrema laurentii that hydrolyzes apple cutin and clears colloidal polyester polyurethane.</title>
        <authorList>
            <consortium name="DOE Joint Genome Institute"/>
            <person name="Roman V.A."/>
            <person name="Bojanowski C."/>
            <person name="Crable B.R."/>
            <person name="Wagner D.N."/>
            <person name="Hung C.S."/>
            <person name="Nadeau L.J."/>
            <person name="Schratz L."/>
            <person name="Haridas S."/>
            <person name="Pangilinan J."/>
            <person name="Lipzen A."/>
            <person name="Na H."/>
            <person name="Yan M."/>
            <person name="Ng V."/>
            <person name="Grigoriev I.V."/>
            <person name="Spatafora J.W."/>
            <person name="Barlow D."/>
            <person name="Biffinger J."/>
            <person name="Kelley-Loughnane N."/>
            <person name="Varaljay V.A."/>
            <person name="Crookes-Goodson W.J."/>
        </authorList>
    </citation>
    <scope>NUCLEOTIDE SEQUENCE</scope>
    <source>
        <strain evidence="10">5307AH</strain>
    </source>
</reference>
<evidence type="ECO:0000313" key="11">
    <source>
        <dbReference type="Proteomes" id="UP001182556"/>
    </source>
</evidence>
<dbReference type="SUPFAM" id="SSF52096">
    <property type="entry name" value="ClpP/crotonase"/>
    <property type="match status" value="2"/>
</dbReference>
<comment type="similarity">
    <text evidence="1">Belongs to the AccD/PCCB family.</text>
</comment>
<organism evidence="10 11">
    <name type="scientific">Papiliotrema laurentii</name>
    <name type="common">Cryptococcus laurentii</name>
    <dbReference type="NCBI Taxonomy" id="5418"/>
    <lineage>
        <taxon>Eukaryota</taxon>
        <taxon>Fungi</taxon>
        <taxon>Dikarya</taxon>
        <taxon>Basidiomycota</taxon>
        <taxon>Agaricomycotina</taxon>
        <taxon>Tremellomycetes</taxon>
        <taxon>Tremellales</taxon>
        <taxon>Rhynchogastremaceae</taxon>
        <taxon>Papiliotrema</taxon>
    </lineage>
</organism>
<evidence type="ECO:0000259" key="8">
    <source>
        <dbReference type="PROSITE" id="PS50980"/>
    </source>
</evidence>
<evidence type="ECO:0000256" key="3">
    <source>
        <dbReference type="ARBA" id="ARBA00026116"/>
    </source>
</evidence>
<dbReference type="InterPro" id="IPR034733">
    <property type="entry name" value="AcCoA_carboxyl_beta"/>
</dbReference>
<dbReference type="PANTHER" id="PTHR22855:SF13">
    <property type="entry name" value="METHYLCROTONOYL-COA CARBOXYLASE BETA CHAIN, MITOCHONDRIAL"/>
    <property type="match status" value="1"/>
</dbReference>
<name>A0AAD9CUR3_PAPLA</name>
<proteinExistence type="inferred from homology"/>
<dbReference type="EC" id="6.4.1.4" evidence="3"/>
<dbReference type="GO" id="GO:1905202">
    <property type="term" value="C:methylcrotonoyl-CoA carboxylase complex"/>
    <property type="evidence" value="ECO:0007669"/>
    <property type="project" value="TreeGrafter"/>
</dbReference>
<feature type="region of interest" description="Disordered" evidence="7">
    <location>
        <begin position="557"/>
        <end position="576"/>
    </location>
</feature>
<dbReference type="InterPro" id="IPR011763">
    <property type="entry name" value="COA_CT_C"/>
</dbReference>
<evidence type="ECO:0000256" key="6">
    <source>
        <dbReference type="ARBA" id="ARBA00052347"/>
    </source>
</evidence>
<dbReference type="EMBL" id="JAODAN010000012">
    <property type="protein sequence ID" value="KAK1920948.1"/>
    <property type="molecule type" value="Genomic_DNA"/>
</dbReference>
<comment type="catalytic activity">
    <reaction evidence="6">
        <text>3-methylbut-2-enoyl-CoA + hydrogencarbonate + ATP = 3-methyl-(2E)-glutaconyl-CoA + ADP + phosphate + H(+)</text>
        <dbReference type="Rhea" id="RHEA:13589"/>
        <dbReference type="ChEBI" id="CHEBI:15378"/>
        <dbReference type="ChEBI" id="CHEBI:17544"/>
        <dbReference type="ChEBI" id="CHEBI:30616"/>
        <dbReference type="ChEBI" id="CHEBI:43474"/>
        <dbReference type="ChEBI" id="CHEBI:57344"/>
        <dbReference type="ChEBI" id="CHEBI:57346"/>
        <dbReference type="ChEBI" id="CHEBI:456216"/>
        <dbReference type="EC" id="6.4.1.4"/>
    </reaction>
</comment>
<dbReference type="PANTHER" id="PTHR22855">
    <property type="entry name" value="ACETYL, PROPIONYL, PYRUVATE, AND GLUTACONYL CARBOXYLASE-RELATED"/>
    <property type="match status" value="1"/>
</dbReference>
<gene>
    <name evidence="10" type="ORF">DB88DRAFT_513684</name>
</gene>
<dbReference type="FunFam" id="3.90.226.10:FF:000046">
    <property type="entry name" value="Geranyl-CoA carboxylase beta subunit"/>
    <property type="match status" value="1"/>
</dbReference>
<comment type="caution">
    <text evidence="10">The sequence shown here is derived from an EMBL/GenBank/DDBJ whole genome shotgun (WGS) entry which is preliminary data.</text>
</comment>
<keyword evidence="10" id="KW-0808">Transferase</keyword>
<dbReference type="Gene3D" id="3.90.226.10">
    <property type="entry name" value="2-enoyl-CoA Hydratase, Chain A, domain 1"/>
    <property type="match status" value="2"/>
</dbReference>
<dbReference type="GO" id="GO:0004485">
    <property type="term" value="F:methylcrotonoyl-CoA carboxylase activity"/>
    <property type="evidence" value="ECO:0007669"/>
    <property type="project" value="UniProtKB-EC"/>
</dbReference>
<dbReference type="PROSITE" id="PS50980">
    <property type="entry name" value="COA_CT_NTER"/>
    <property type="match status" value="1"/>
</dbReference>
<dbReference type="GO" id="GO:0005739">
    <property type="term" value="C:mitochondrion"/>
    <property type="evidence" value="ECO:0007669"/>
    <property type="project" value="TreeGrafter"/>
</dbReference>
<evidence type="ECO:0000313" key="10">
    <source>
        <dbReference type="EMBL" id="KAK1920948.1"/>
    </source>
</evidence>
<sequence>MLIRAPRLSPLASRSITSGRRALITQPPHRLVSPRPLPTTFRASSDDAIQNKQMMKEAIDIAQGLRDKAREGGGKAVLEKWKSRGKGKLGVRERVDALIDPGSAFLELSPLAAHEVYPDPLPGAGLVTGIGVVAGKKCMIVANDPTVKGGAYHPLTVKKHLRAQQIALENRLPCIYLVESGGAALPYQAEVFPDHDHFGRIFYNMARMSGLGIPQISVVHGISVAGGAYMPAMSDVVIIVKNQGRIFLAGPPLVKAATGEVVDDETLGGGEMHTSVSGVADHLATSDSHAIRLAREAVMDLGSITPKALQAPAPGKEARPPVYPVSDLDAIVPADPKQTYDMREIIARIVDGSEFREFKQEYGKTIITGFAEIHGHTVGIVANAGVLLSPSALKATHFMELCSQRQIPLVFLVNVSGYMVGEKAERGGIAKDGAKMVRAVSRAKVPKFTIIVGGSFGAGNYGMCGRAYSPRFLFMWPNAKIGVMGPDQLSSVMQTVSGKRNQDGGEDRFKELKKEIESQTSVLYSTARLWDDGIIAPSETRDVLGLGLELAAEEKASRTASSNAGGRGEVGADGDAGDWGVFRM</sequence>
<dbReference type="InterPro" id="IPR011762">
    <property type="entry name" value="COA_CT_N"/>
</dbReference>